<feature type="transmembrane region" description="Helical" evidence="1">
    <location>
        <begin position="29"/>
        <end position="52"/>
    </location>
</feature>
<gene>
    <name evidence="2" type="ORF">HG15A2_01370</name>
</gene>
<protein>
    <submittedName>
        <fullName evidence="2">Uncharacterized protein</fullName>
    </submittedName>
</protein>
<keyword evidence="3" id="KW-1185">Reference proteome</keyword>
<keyword evidence="1" id="KW-0472">Membrane</keyword>
<sequence length="101" mass="11649">MRSGEASCIPYLLTTRLETRQPQVDRLTWTLSVLLLMLVLVAILVVTAYAWLSRSIFSVGPQRIFDPWFQAKITDAYFDFLTFYIWVAHKERALGSVNYTG</sequence>
<dbReference type="KEGG" id="amob:HG15A2_01370"/>
<name>A0A517MPR9_9BACT</name>
<keyword evidence="1" id="KW-1133">Transmembrane helix</keyword>
<evidence type="ECO:0000256" key="1">
    <source>
        <dbReference type="SAM" id="Phobius"/>
    </source>
</evidence>
<organism evidence="2 3">
    <name type="scientific">Adhaeretor mobilis</name>
    <dbReference type="NCBI Taxonomy" id="1930276"/>
    <lineage>
        <taxon>Bacteria</taxon>
        <taxon>Pseudomonadati</taxon>
        <taxon>Planctomycetota</taxon>
        <taxon>Planctomycetia</taxon>
        <taxon>Pirellulales</taxon>
        <taxon>Lacipirellulaceae</taxon>
        <taxon>Adhaeretor</taxon>
    </lineage>
</organism>
<evidence type="ECO:0000313" key="3">
    <source>
        <dbReference type="Proteomes" id="UP000319852"/>
    </source>
</evidence>
<dbReference type="EMBL" id="CP036263">
    <property type="protein sequence ID" value="QDS96878.1"/>
    <property type="molecule type" value="Genomic_DNA"/>
</dbReference>
<proteinExistence type="predicted"/>
<dbReference type="Proteomes" id="UP000319852">
    <property type="component" value="Chromosome"/>
</dbReference>
<evidence type="ECO:0000313" key="2">
    <source>
        <dbReference type="EMBL" id="QDS96878.1"/>
    </source>
</evidence>
<accession>A0A517MPR9</accession>
<keyword evidence="1" id="KW-0812">Transmembrane</keyword>
<dbReference type="AlphaFoldDB" id="A0A517MPR9"/>
<reference evidence="2 3" key="1">
    <citation type="submission" date="2019-02" db="EMBL/GenBank/DDBJ databases">
        <title>Deep-cultivation of Planctomycetes and their phenomic and genomic characterization uncovers novel biology.</title>
        <authorList>
            <person name="Wiegand S."/>
            <person name="Jogler M."/>
            <person name="Boedeker C."/>
            <person name="Pinto D."/>
            <person name="Vollmers J."/>
            <person name="Rivas-Marin E."/>
            <person name="Kohn T."/>
            <person name="Peeters S.H."/>
            <person name="Heuer A."/>
            <person name="Rast P."/>
            <person name="Oberbeckmann S."/>
            <person name="Bunk B."/>
            <person name="Jeske O."/>
            <person name="Meyerdierks A."/>
            <person name="Storesund J.E."/>
            <person name="Kallscheuer N."/>
            <person name="Luecker S."/>
            <person name="Lage O.M."/>
            <person name="Pohl T."/>
            <person name="Merkel B.J."/>
            <person name="Hornburger P."/>
            <person name="Mueller R.-W."/>
            <person name="Bruemmer F."/>
            <person name="Labrenz M."/>
            <person name="Spormann A.M."/>
            <person name="Op den Camp H."/>
            <person name="Overmann J."/>
            <person name="Amann R."/>
            <person name="Jetten M.S.M."/>
            <person name="Mascher T."/>
            <person name="Medema M.H."/>
            <person name="Devos D.P."/>
            <person name="Kaster A.-K."/>
            <person name="Ovreas L."/>
            <person name="Rohde M."/>
            <person name="Galperin M.Y."/>
            <person name="Jogler C."/>
        </authorList>
    </citation>
    <scope>NUCLEOTIDE SEQUENCE [LARGE SCALE GENOMIC DNA]</scope>
    <source>
        <strain evidence="2 3">HG15A2</strain>
    </source>
</reference>